<reference evidence="1" key="1">
    <citation type="journal article" date="2014" name="Int. J. Syst. Evol. Microbiol.">
        <title>Complete genome sequence of Corynebacterium casei LMG S-19264T (=DSM 44701T), isolated from a smear-ripened cheese.</title>
        <authorList>
            <consortium name="US DOE Joint Genome Institute (JGI-PGF)"/>
            <person name="Walter F."/>
            <person name="Albersmeier A."/>
            <person name="Kalinowski J."/>
            <person name="Ruckert C."/>
        </authorList>
    </citation>
    <scope>NUCLEOTIDE SEQUENCE</scope>
    <source>
        <strain evidence="1">CGMCC 1.15179</strain>
    </source>
</reference>
<proteinExistence type="predicted"/>
<evidence type="ECO:0000313" key="1">
    <source>
        <dbReference type="EMBL" id="GGE20990.1"/>
    </source>
</evidence>
<evidence type="ECO:0000313" key="2">
    <source>
        <dbReference type="Proteomes" id="UP000625210"/>
    </source>
</evidence>
<dbReference type="Proteomes" id="UP000625210">
    <property type="component" value="Unassembled WGS sequence"/>
</dbReference>
<sequence length="60" mass="6858">MEGKAYPQLLAPISWADACGFRKNQVISTVKRQLPRKRELSFDSLLINESLHTNIQLMIS</sequence>
<reference evidence="1" key="2">
    <citation type="submission" date="2020-09" db="EMBL/GenBank/DDBJ databases">
        <authorList>
            <person name="Sun Q."/>
            <person name="Zhou Y."/>
        </authorList>
    </citation>
    <scope>NUCLEOTIDE SEQUENCE</scope>
    <source>
        <strain evidence="1">CGMCC 1.15179</strain>
    </source>
</reference>
<dbReference type="EMBL" id="BMHQ01000008">
    <property type="protein sequence ID" value="GGE20990.1"/>
    <property type="molecule type" value="Genomic_DNA"/>
</dbReference>
<name>A0A8J2VJ14_9BACL</name>
<organism evidence="1 2">
    <name type="scientific">Marinithermofilum abyssi</name>
    <dbReference type="NCBI Taxonomy" id="1571185"/>
    <lineage>
        <taxon>Bacteria</taxon>
        <taxon>Bacillati</taxon>
        <taxon>Bacillota</taxon>
        <taxon>Bacilli</taxon>
        <taxon>Bacillales</taxon>
        <taxon>Thermoactinomycetaceae</taxon>
        <taxon>Marinithermofilum</taxon>
    </lineage>
</organism>
<accession>A0A8J2VJ14</accession>
<keyword evidence="2" id="KW-1185">Reference proteome</keyword>
<comment type="caution">
    <text evidence="1">The sequence shown here is derived from an EMBL/GenBank/DDBJ whole genome shotgun (WGS) entry which is preliminary data.</text>
</comment>
<gene>
    <name evidence="1" type="ORF">GCM10011571_23780</name>
</gene>
<dbReference type="AlphaFoldDB" id="A0A8J2VJ14"/>
<protein>
    <submittedName>
        <fullName evidence="1">Uncharacterized protein</fullName>
    </submittedName>
</protein>